<sequence>MNVQLAAQLLSNSVADALDICRTRLKLPQFVESEGTSKFLRIFNNAFDILNSRNLSHTGSAYKKLITYVQLEEVPDGSNCLGNLEEVL</sequence>
<dbReference type="AlphaFoldDB" id="A0A1B0D956"/>
<name>A0A1B0D956_PHLPP</name>
<dbReference type="EMBL" id="AJVK01028116">
    <property type="status" value="NOT_ANNOTATED_CDS"/>
    <property type="molecule type" value="Genomic_DNA"/>
</dbReference>
<protein>
    <recommendedName>
        <fullName evidence="1">Transposable element P transposase-like GTP-binding insertion domain-containing protein</fullName>
    </recommendedName>
</protein>
<dbReference type="EnsemblMetazoa" id="PPAI004168-RA">
    <property type="protein sequence ID" value="PPAI004168-PA"/>
    <property type="gene ID" value="PPAI004168"/>
</dbReference>
<dbReference type="VEuPathDB" id="VectorBase:PPAI004168"/>
<feature type="domain" description="Transposable element P transposase-like GTP-binding insertion" evidence="1">
    <location>
        <begin position="1"/>
        <end position="59"/>
    </location>
</feature>
<accession>A0A1B0D956</accession>
<keyword evidence="3" id="KW-1185">Reference proteome</keyword>
<proteinExistence type="predicted"/>
<evidence type="ECO:0000313" key="2">
    <source>
        <dbReference type="EnsemblMetazoa" id="PPAI004168-PA"/>
    </source>
</evidence>
<reference evidence="2" key="1">
    <citation type="submission" date="2022-08" db="UniProtKB">
        <authorList>
            <consortium name="EnsemblMetazoa"/>
        </authorList>
    </citation>
    <scope>IDENTIFICATION</scope>
    <source>
        <strain evidence="2">Israel</strain>
    </source>
</reference>
<organism evidence="2 3">
    <name type="scientific">Phlebotomus papatasi</name>
    <name type="common">Sandfly</name>
    <dbReference type="NCBI Taxonomy" id="29031"/>
    <lineage>
        <taxon>Eukaryota</taxon>
        <taxon>Metazoa</taxon>
        <taxon>Ecdysozoa</taxon>
        <taxon>Arthropoda</taxon>
        <taxon>Hexapoda</taxon>
        <taxon>Insecta</taxon>
        <taxon>Pterygota</taxon>
        <taxon>Neoptera</taxon>
        <taxon>Endopterygota</taxon>
        <taxon>Diptera</taxon>
        <taxon>Nematocera</taxon>
        <taxon>Psychodoidea</taxon>
        <taxon>Psychodidae</taxon>
        <taxon>Phlebotomus</taxon>
        <taxon>Phlebotomus</taxon>
    </lineage>
</organism>
<dbReference type="Proteomes" id="UP000092462">
    <property type="component" value="Unassembled WGS sequence"/>
</dbReference>
<evidence type="ECO:0000313" key="3">
    <source>
        <dbReference type="Proteomes" id="UP000092462"/>
    </source>
</evidence>
<evidence type="ECO:0000259" key="1">
    <source>
        <dbReference type="Pfam" id="PF21788"/>
    </source>
</evidence>
<dbReference type="InterPro" id="IPR048366">
    <property type="entry name" value="TNP-like_GBD"/>
</dbReference>
<dbReference type="Pfam" id="PF21788">
    <property type="entry name" value="TNP-like_GBD"/>
    <property type="match status" value="1"/>
</dbReference>